<dbReference type="SUPFAM" id="SSF55874">
    <property type="entry name" value="ATPase domain of HSP90 chaperone/DNA topoisomerase II/histidine kinase"/>
    <property type="match status" value="1"/>
</dbReference>
<gene>
    <name evidence="8" type="ORF">EDD33_1305</name>
</gene>
<dbReference type="Gene3D" id="3.30.565.10">
    <property type="entry name" value="Histidine kinase-like ATPase, C-terminal domain"/>
    <property type="match status" value="1"/>
</dbReference>
<feature type="transmembrane region" description="Helical" evidence="5">
    <location>
        <begin position="62"/>
        <end position="80"/>
    </location>
</feature>
<evidence type="ECO:0000256" key="4">
    <source>
        <dbReference type="SAM" id="MobiDB-lite"/>
    </source>
</evidence>
<keyword evidence="1" id="KW-0808">Transferase</keyword>
<dbReference type="PANTHER" id="PTHR24421:SF61">
    <property type="entry name" value="OXYGEN SENSOR HISTIDINE KINASE NREB"/>
    <property type="match status" value="1"/>
</dbReference>
<evidence type="ECO:0000259" key="7">
    <source>
        <dbReference type="Pfam" id="PF19354"/>
    </source>
</evidence>
<comment type="caution">
    <text evidence="8">The sequence shown here is derived from an EMBL/GenBank/DDBJ whole genome shotgun (WGS) entry which is preliminary data.</text>
</comment>
<evidence type="ECO:0000256" key="2">
    <source>
        <dbReference type="ARBA" id="ARBA00022777"/>
    </source>
</evidence>
<dbReference type="EMBL" id="RKHO01000001">
    <property type="protein sequence ID" value="ROR90465.1"/>
    <property type="molecule type" value="Genomic_DNA"/>
</dbReference>
<evidence type="ECO:0000256" key="3">
    <source>
        <dbReference type="ARBA" id="ARBA00023012"/>
    </source>
</evidence>
<dbReference type="PANTHER" id="PTHR24421">
    <property type="entry name" value="NITRATE/NITRITE SENSOR PROTEIN NARX-RELATED"/>
    <property type="match status" value="1"/>
</dbReference>
<keyword evidence="2 8" id="KW-0418">Kinase</keyword>
<evidence type="ECO:0000313" key="8">
    <source>
        <dbReference type="EMBL" id="ROR90465.1"/>
    </source>
</evidence>
<evidence type="ECO:0000259" key="6">
    <source>
        <dbReference type="Pfam" id="PF02518"/>
    </source>
</evidence>
<dbReference type="InterPro" id="IPR003594">
    <property type="entry name" value="HATPase_dom"/>
</dbReference>
<feature type="transmembrane region" description="Helical" evidence="5">
    <location>
        <begin position="87"/>
        <end position="107"/>
    </location>
</feature>
<dbReference type="NCBIfam" id="NF047322">
    <property type="entry name" value="HK_morpho_MacS"/>
    <property type="match status" value="1"/>
</dbReference>
<dbReference type="InterPro" id="IPR045975">
    <property type="entry name" value="DUF5931"/>
</dbReference>
<feature type="transmembrane region" description="Helical" evidence="5">
    <location>
        <begin position="28"/>
        <end position="50"/>
    </location>
</feature>
<feature type="domain" description="DUF5931" evidence="7">
    <location>
        <begin position="25"/>
        <end position="176"/>
    </location>
</feature>
<evidence type="ECO:0000313" key="9">
    <source>
        <dbReference type="Proteomes" id="UP000281738"/>
    </source>
</evidence>
<feature type="domain" description="Histidine kinase/HSP90-like ATPase" evidence="6">
    <location>
        <begin position="298"/>
        <end position="386"/>
    </location>
</feature>
<dbReference type="InterPro" id="IPR050482">
    <property type="entry name" value="Sensor_HK_TwoCompSys"/>
</dbReference>
<dbReference type="AlphaFoldDB" id="A0A3N2CSG9"/>
<dbReference type="InterPro" id="IPR036890">
    <property type="entry name" value="HATPase_C_sf"/>
</dbReference>
<dbReference type="GO" id="GO:0000160">
    <property type="term" value="P:phosphorelay signal transduction system"/>
    <property type="evidence" value="ECO:0007669"/>
    <property type="project" value="UniProtKB-KW"/>
</dbReference>
<dbReference type="RefSeq" id="WP_246003395.1">
    <property type="nucleotide sequence ID" value="NZ_RKHO01000001.1"/>
</dbReference>
<feature type="region of interest" description="Disordered" evidence="4">
    <location>
        <begin position="368"/>
        <end position="394"/>
    </location>
</feature>
<dbReference type="Pfam" id="PF02518">
    <property type="entry name" value="HATPase_c"/>
    <property type="match status" value="1"/>
</dbReference>
<organism evidence="8 9">
    <name type="scientific">Nocardioides aurantiacus</name>
    <dbReference type="NCBI Taxonomy" id="86796"/>
    <lineage>
        <taxon>Bacteria</taxon>
        <taxon>Bacillati</taxon>
        <taxon>Actinomycetota</taxon>
        <taxon>Actinomycetes</taxon>
        <taxon>Propionibacteriales</taxon>
        <taxon>Nocardioidaceae</taxon>
        <taxon>Nocardioides</taxon>
    </lineage>
</organism>
<keyword evidence="5" id="KW-0472">Membrane</keyword>
<protein>
    <submittedName>
        <fullName evidence="8">Signal transduction histidine kinase</fullName>
    </submittedName>
</protein>
<reference evidence="8 9" key="1">
    <citation type="submission" date="2018-11" db="EMBL/GenBank/DDBJ databases">
        <title>Sequencing the genomes of 1000 actinobacteria strains.</title>
        <authorList>
            <person name="Klenk H.-P."/>
        </authorList>
    </citation>
    <scope>NUCLEOTIDE SEQUENCE [LARGE SCALE GENOMIC DNA]</scope>
    <source>
        <strain evidence="8 9">DSM 12652</strain>
    </source>
</reference>
<keyword evidence="5" id="KW-1133">Transmembrane helix</keyword>
<accession>A0A3N2CSG9</accession>
<feature type="transmembrane region" description="Helical" evidence="5">
    <location>
        <begin position="158"/>
        <end position="180"/>
    </location>
</feature>
<name>A0A3N2CSG9_9ACTN</name>
<dbReference type="Pfam" id="PF19354">
    <property type="entry name" value="DUF5931"/>
    <property type="match status" value="1"/>
</dbReference>
<evidence type="ECO:0000256" key="1">
    <source>
        <dbReference type="ARBA" id="ARBA00022679"/>
    </source>
</evidence>
<evidence type="ECO:0000256" key="5">
    <source>
        <dbReference type="SAM" id="Phobius"/>
    </source>
</evidence>
<keyword evidence="9" id="KW-1185">Reference proteome</keyword>
<dbReference type="Proteomes" id="UP000281738">
    <property type="component" value="Unassembled WGS sequence"/>
</dbReference>
<feature type="transmembrane region" description="Helical" evidence="5">
    <location>
        <begin position="119"/>
        <end position="146"/>
    </location>
</feature>
<proteinExistence type="predicted"/>
<sequence length="394" mass="41468">MVGTPGVAREGDPGPTARADEHGPVQATLLRALGVLRFVVLANALVLYALRAGDYAHPRLGWVVVAVLAAWTVVAVWAYGRRGWRRAPLLVADLVVGLGAIALTPYVKGEGFTATLPGFWVMGVVLAWAVVWRAPGGLVAAVAVSVTDVSIRDDFTQANYGNIFLLVLGGAVVGFLSILLQQTASQRDAAERAAAAAGERQRLARVVHDGVLQVLALVQRRGPELGPGGAELGRLAGEQEVRLRGLVQTGSRELVGPLGERDLARLLAELQDAHVQVVVPGTPAVLPAETAGEVVCAVESCLSNVRHHVGRGAPAWVLLEELPQAWVVTVRDEGPGIPEGRLEESAAQGRLGVRQSVVGRLRDLGGEATVRSAPGEGTEWELTVPRHPGRSDPS</sequence>
<dbReference type="GO" id="GO:0016301">
    <property type="term" value="F:kinase activity"/>
    <property type="evidence" value="ECO:0007669"/>
    <property type="project" value="UniProtKB-KW"/>
</dbReference>
<keyword evidence="3" id="KW-0902">Two-component regulatory system</keyword>
<keyword evidence="5" id="KW-0812">Transmembrane</keyword>
<feature type="region of interest" description="Disordered" evidence="4">
    <location>
        <begin position="1"/>
        <end position="21"/>
    </location>
</feature>